<evidence type="ECO:0000259" key="1">
    <source>
        <dbReference type="Pfam" id="PF03931"/>
    </source>
</evidence>
<organism evidence="2 3">
    <name type="scientific">Ananas comosus</name>
    <name type="common">Pineapple</name>
    <name type="synonym">Ananas ananas</name>
    <dbReference type="NCBI Taxonomy" id="4615"/>
    <lineage>
        <taxon>Eukaryota</taxon>
        <taxon>Viridiplantae</taxon>
        <taxon>Streptophyta</taxon>
        <taxon>Embryophyta</taxon>
        <taxon>Tracheophyta</taxon>
        <taxon>Spermatophyta</taxon>
        <taxon>Magnoliopsida</taxon>
        <taxon>Liliopsida</taxon>
        <taxon>Poales</taxon>
        <taxon>Bromeliaceae</taxon>
        <taxon>Bromelioideae</taxon>
        <taxon>Ananas</taxon>
    </lineage>
</organism>
<sequence>MPTCLSTVIFILWKPNSGRELLSGRCPRYPNHLIVPFFLELSPSPASQLSPTVTSSMAKKITLKSSDGKIFEVDEAVAL</sequence>
<dbReference type="Pfam" id="PF03931">
    <property type="entry name" value="Skp1_POZ"/>
    <property type="match status" value="1"/>
</dbReference>
<proteinExistence type="predicted"/>
<accession>A0A199UX99</accession>
<protein>
    <recommendedName>
        <fullName evidence="1">SKP1 component POZ domain-containing protein</fullName>
    </recommendedName>
</protein>
<dbReference type="AlphaFoldDB" id="A0A199UX99"/>
<name>A0A199UX99_ANACO</name>
<reference evidence="2 3" key="1">
    <citation type="journal article" date="2016" name="DNA Res.">
        <title>The draft genome of MD-2 pineapple using hybrid error correction of long reads.</title>
        <authorList>
            <person name="Redwan R.M."/>
            <person name="Saidin A."/>
            <person name="Kumar S.V."/>
        </authorList>
    </citation>
    <scope>NUCLEOTIDE SEQUENCE [LARGE SCALE GENOMIC DNA]</scope>
    <source>
        <strain evidence="3">cv. MD2</strain>
        <tissue evidence="2">Leaf</tissue>
    </source>
</reference>
<dbReference type="Proteomes" id="UP000092600">
    <property type="component" value="Unassembled WGS sequence"/>
</dbReference>
<dbReference type="EMBL" id="LSRQ01004443">
    <property type="protein sequence ID" value="OAY69423.1"/>
    <property type="molecule type" value="Genomic_DNA"/>
</dbReference>
<evidence type="ECO:0000313" key="2">
    <source>
        <dbReference type="EMBL" id="OAY69423.1"/>
    </source>
</evidence>
<comment type="caution">
    <text evidence="2">The sequence shown here is derived from an EMBL/GenBank/DDBJ whole genome shotgun (WGS) entry which is preliminary data.</text>
</comment>
<dbReference type="GO" id="GO:0006511">
    <property type="term" value="P:ubiquitin-dependent protein catabolic process"/>
    <property type="evidence" value="ECO:0007669"/>
    <property type="project" value="InterPro"/>
</dbReference>
<evidence type="ECO:0000313" key="3">
    <source>
        <dbReference type="Proteomes" id="UP000092600"/>
    </source>
</evidence>
<dbReference type="InterPro" id="IPR016073">
    <property type="entry name" value="Skp1_comp_POZ"/>
</dbReference>
<feature type="domain" description="SKP1 component POZ" evidence="1">
    <location>
        <begin position="59"/>
        <end position="78"/>
    </location>
</feature>
<gene>
    <name evidence="2" type="ORF">ACMD2_06704</name>
</gene>